<accession>C5FYT0</accession>
<sequence length="120" mass="13802">MDVYMSLSSDLVLGSFQGRSAQQQDRKRHATENGGGEGGRPSQLDVDINPSVNFCIDWSIPIVRQSKESEEVEEEEEEASEEEREKKRKKVEGDSPWSFAMDVNWNRCREIFIDKTFQLS</sequence>
<gene>
    <name evidence="2" type="ORF">MCYG_07497</name>
</gene>
<organism evidence="2 3">
    <name type="scientific">Arthroderma otae (strain ATCC MYA-4605 / CBS 113480)</name>
    <name type="common">Microsporum canis</name>
    <dbReference type="NCBI Taxonomy" id="554155"/>
    <lineage>
        <taxon>Eukaryota</taxon>
        <taxon>Fungi</taxon>
        <taxon>Dikarya</taxon>
        <taxon>Ascomycota</taxon>
        <taxon>Pezizomycotina</taxon>
        <taxon>Eurotiomycetes</taxon>
        <taxon>Eurotiomycetidae</taxon>
        <taxon>Onygenales</taxon>
        <taxon>Arthrodermataceae</taxon>
        <taxon>Microsporum</taxon>
    </lineage>
</organism>
<keyword evidence="3" id="KW-1185">Reference proteome</keyword>
<feature type="region of interest" description="Disordered" evidence="1">
    <location>
        <begin position="65"/>
        <end position="93"/>
    </location>
</feature>
<dbReference type="Proteomes" id="UP000002035">
    <property type="component" value="Unassembled WGS sequence"/>
</dbReference>
<dbReference type="AlphaFoldDB" id="C5FYT0"/>
<dbReference type="VEuPathDB" id="FungiDB:MCYG_07497"/>
<name>C5FYT0_ARTOC</name>
<reference evidence="3" key="1">
    <citation type="journal article" date="2012" name="MBio">
        <title>Comparative genome analysis of Trichophyton rubrum and related dermatophytes reveals candidate genes involved in infection.</title>
        <authorList>
            <person name="Martinez D.A."/>
            <person name="Oliver B.G."/>
            <person name="Graeser Y."/>
            <person name="Goldberg J.M."/>
            <person name="Li W."/>
            <person name="Martinez-Rossi N.M."/>
            <person name="Monod M."/>
            <person name="Shelest E."/>
            <person name="Barton R.C."/>
            <person name="Birch E."/>
            <person name="Brakhage A.A."/>
            <person name="Chen Z."/>
            <person name="Gurr S.J."/>
            <person name="Heiman D."/>
            <person name="Heitman J."/>
            <person name="Kosti I."/>
            <person name="Rossi A."/>
            <person name="Saif S."/>
            <person name="Samalova M."/>
            <person name="Saunders C.W."/>
            <person name="Shea T."/>
            <person name="Summerbell R.C."/>
            <person name="Xu J."/>
            <person name="Young S."/>
            <person name="Zeng Q."/>
            <person name="Birren B.W."/>
            <person name="Cuomo C.A."/>
            <person name="White T.C."/>
        </authorList>
    </citation>
    <scope>NUCLEOTIDE SEQUENCE [LARGE SCALE GENOMIC DNA]</scope>
    <source>
        <strain evidence="3">ATCC MYA-4605 / CBS 113480</strain>
    </source>
</reference>
<dbReference type="EMBL" id="DS995707">
    <property type="protein sequence ID" value="EEQ34678.1"/>
    <property type="molecule type" value="Genomic_DNA"/>
</dbReference>
<dbReference type="RefSeq" id="XP_002843714.1">
    <property type="nucleotide sequence ID" value="XM_002843668.1"/>
</dbReference>
<proteinExistence type="predicted"/>
<feature type="region of interest" description="Disordered" evidence="1">
    <location>
        <begin position="15"/>
        <end position="46"/>
    </location>
</feature>
<dbReference type="GeneID" id="9225219"/>
<feature type="compositionally biased region" description="Acidic residues" evidence="1">
    <location>
        <begin position="70"/>
        <end position="82"/>
    </location>
</feature>
<protein>
    <submittedName>
        <fullName evidence="2">Uncharacterized protein</fullName>
    </submittedName>
</protein>
<evidence type="ECO:0000313" key="3">
    <source>
        <dbReference type="Proteomes" id="UP000002035"/>
    </source>
</evidence>
<evidence type="ECO:0000313" key="2">
    <source>
        <dbReference type="EMBL" id="EEQ34678.1"/>
    </source>
</evidence>
<evidence type="ECO:0000256" key="1">
    <source>
        <dbReference type="SAM" id="MobiDB-lite"/>
    </source>
</evidence>
<dbReference type="HOGENOM" id="CLU_2049161_0_0_1"/>